<comment type="caution">
    <text evidence="1">The sequence shown here is derived from an EMBL/GenBank/DDBJ whole genome shotgun (WGS) entry which is preliminary data.</text>
</comment>
<evidence type="ECO:0000313" key="1">
    <source>
        <dbReference type="EMBL" id="MBG0563723.1"/>
    </source>
</evidence>
<gene>
    <name evidence="1" type="ORF">I4J89_19950</name>
</gene>
<dbReference type="Proteomes" id="UP000598146">
    <property type="component" value="Unassembled WGS sequence"/>
</dbReference>
<protein>
    <submittedName>
        <fullName evidence="1">Uncharacterized protein</fullName>
    </submittedName>
</protein>
<dbReference type="EMBL" id="JADQTO010000009">
    <property type="protein sequence ID" value="MBG0563723.1"/>
    <property type="molecule type" value="Genomic_DNA"/>
</dbReference>
<keyword evidence="2" id="KW-1185">Reference proteome</keyword>
<name>A0A931CAU9_9ACTN</name>
<organism evidence="1 2">
    <name type="scientific">Actinoplanes aureus</name>
    <dbReference type="NCBI Taxonomy" id="2792083"/>
    <lineage>
        <taxon>Bacteria</taxon>
        <taxon>Bacillati</taxon>
        <taxon>Actinomycetota</taxon>
        <taxon>Actinomycetes</taxon>
        <taxon>Micromonosporales</taxon>
        <taxon>Micromonosporaceae</taxon>
        <taxon>Actinoplanes</taxon>
    </lineage>
</organism>
<dbReference type="AlphaFoldDB" id="A0A931CAU9"/>
<proteinExistence type="predicted"/>
<dbReference type="RefSeq" id="WP_196415517.1">
    <property type="nucleotide sequence ID" value="NZ_JADQTO010000009.1"/>
</dbReference>
<evidence type="ECO:0000313" key="2">
    <source>
        <dbReference type="Proteomes" id="UP000598146"/>
    </source>
</evidence>
<accession>A0A931CAU9</accession>
<sequence>MTELADRFALTIGPDGRVLLALALRRRPGATTDGFARAQRYWACVPGGAQPRWLALAIDPGDPRRCGEHAEETREAADAHSAAAAYLPGVTCSGCGDHQWKPVHRAAVTRYVLTGATGGCLPCHKPSLAAGPAPVPGVLKPTQSVEARVLPAVTVRVEGPVAALLWSATGGDGNMMSSLVTDLISRNFGIRRAGGDLL</sequence>
<reference evidence="1" key="1">
    <citation type="submission" date="2020-11" db="EMBL/GenBank/DDBJ databases">
        <title>Isolation and identification of active actinomycetes.</title>
        <authorList>
            <person name="Sun X."/>
        </authorList>
    </citation>
    <scope>NUCLEOTIDE SEQUENCE</scope>
    <source>
        <strain evidence="1">NEAU-A11</strain>
    </source>
</reference>